<evidence type="ECO:0000256" key="1">
    <source>
        <dbReference type="ARBA" id="ARBA00022801"/>
    </source>
</evidence>
<comment type="similarity">
    <text evidence="2">Belongs to the glycosyl hydrolase 88 family.</text>
</comment>
<comment type="caution">
    <text evidence="3">The sequence shown here is derived from an EMBL/GenBank/DDBJ whole genome shotgun (WGS) entry which is preliminary data.</text>
</comment>
<evidence type="ECO:0000313" key="3">
    <source>
        <dbReference type="EMBL" id="MFD0960732.1"/>
    </source>
</evidence>
<dbReference type="InterPro" id="IPR052369">
    <property type="entry name" value="UG_Glycosaminoglycan_Hydrolase"/>
</dbReference>
<dbReference type="RefSeq" id="WP_377565421.1">
    <property type="nucleotide sequence ID" value="NZ_JBHTJZ010000024.1"/>
</dbReference>
<name>A0ABW3HT40_9BACL</name>
<dbReference type="InterPro" id="IPR012341">
    <property type="entry name" value="6hp_glycosidase-like_sf"/>
</dbReference>
<sequence length="398" mass="45493">MNRSIVCEPLNMDWAAMKMPERALFDEALAYSVEKVRGNLGEYTDQFLSPAGKNNNYWPEDNVDWTNGFWSGMIWIAYALTEDEQFLRSGRIHSESFKKRLEQDVVLQHHDIGFLYTPSCVADYKLTGDTTARDTAIAAANRLARLYRPVPGIIQRGGDMADLSHRFTGIFIVDCLMNIPLWYWAAEETGNKDWQEMAYQHAKNSLIALVQDNGAVVQHGHADVRTGELTCDPEASQGKGGWDACWSRGQAWAMYGFALSYSYTKDRRFLEAAQCLTNYYLNRLPDDLIANWDLAYTEDDAQRDTSAASIAICGMLELASQLPIYDDYKRTLESAALKMLESLTRKYLTTKEESSNALLKGGVYAYRIDNGINEPCVWGDYYYMEALWRVLRPFNRFW</sequence>
<gene>
    <name evidence="3" type="ORF">ACFQ2I_15185</name>
</gene>
<dbReference type="PANTHER" id="PTHR36845:SF1">
    <property type="entry name" value="HYDROLASE, PUTATIVE (AFU_ORTHOLOGUE AFUA_7G05090)-RELATED"/>
    <property type="match status" value="1"/>
</dbReference>
<keyword evidence="1 3" id="KW-0378">Hydrolase</keyword>
<protein>
    <submittedName>
        <fullName evidence="3">Glycoside hydrolase family 88 protein</fullName>
    </submittedName>
</protein>
<dbReference type="Gene3D" id="1.50.10.10">
    <property type="match status" value="1"/>
</dbReference>
<evidence type="ECO:0000313" key="4">
    <source>
        <dbReference type="Proteomes" id="UP001596989"/>
    </source>
</evidence>
<dbReference type="PANTHER" id="PTHR36845">
    <property type="entry name" value="HYDROLASE, PUTATIVE (AFU_ORTHOLOGUE AFUA_7G05090)-RELATED"/>
    <property type="match status" value="1"/>
</dbReference>
<proteinExistence type="inferred from homology"/>
<dbReference type="InterPro" id="IPR008928">
    <property type="entry name" value="6-hairpin_glycosidase_sf"/>
</dbReference>
<evidence type="ECO:0000256" key="2">
    <source>
        <dbReference type="ARBA" id="ARBA00038358"/>
    </source>
</evidence>
<dbReference type="GO" id="GO:0016787">
    <property type="term" value="F:hydrolase activity"/>
    <property type="evidence" value="ECO:0007669"/>
    <property type="project" value="UniProtKB-KW"/>
</dbReference>
<reference evidence="4" key="1">
    <citation type="journal article" date="2019" name="Int. J. Syst. Evol. Microbiol.">
        <title>The Global Catalogue of Microorganisms (GCM) 10K type strain sequencing project: providing services to taxonomists for standard genome sequencing and annotation.</title>
        <authorList>
            <consortium name="The Broad Institute Genomics Platform"/>
            <consortium name="The Broad Institute Genome Sequencing Center for Infectious Disease"/>
            <person name="Wu L."/>
            <person name="Ma J."/>
        </authorList>
    </citation>
    <scope>NUCLEOTIDE SEQUENCE [LARGE SCALE GENOMIC DNA]</scope>
    <source>
        <strain evidence="4">CCUG 59129</strain>
    </source>
</reference>
<dbReference type="SUPFAM" id="SSF48208">
    <property type="entry name" value="Six-hairpin glycosidases"/>
    <property type="match status" value="1"/>
</dbReference>
<dbReference type="InterPro" id="IPR010905">
    <property type="entry name" value="Glyco_hydro_88"/>
</dbReference>
<organism evidence="3 4">
    <name type="scientific">Paenibacillus chungangensis</name>
    <dbReference type="NCBI Taxonomy" id="696535"/>
    <lineage>
        <taxon>Bacteria</taxon>
        <taxon>Bacillati</taxon>
        <taxon>Bacillota</taxon>
        <taxon>Bacilli</taxon>
        <taxon>Bacillales</taxon>
        <taxon>Paenibacillaceae</taxon>
        <taxon>Paenibacillus</taxon>
    </lineage>
</organism>
<dbReference type="EMBL" id="JBHTJZ010000024">
    <property type="protein sequence ID" value="MFD0960732.1"/>
    <property type="molecule type" value="Genomic_DNA"/>
</dbReference>
<dbReference type="Proteomes" id="UP001596989">
    <property type="component" value="Unassembled WGS sequence"/>
</dbReference>
<keyword evidence="4" id="KW-1185">Reference proteome</keyword>
<dbReference type="Pfam" id="PF07470">
    <property type="entry name" value="Glyco_hydro_88"/>
    <property type="match status" value="1"/>
</dbReference>
<accession>A0ABW3HT40</accession>